<keyword evidence="1" id="KW-0812">Transmembrane</keyword>
<keyword evidence="1" id="KW-0472">Membrane</keyword>
<protein>
    <submittedName>
        <fullName evidence="2">Uncharacterized protein</fullName>
    </submittedName>
</protein>
<sequence length="164" mass="18169">MTPFVVPPKGPKGRMLLKVSGILTIILSGIFLLMQLVNFATLFMFSIDFSHPNTISMFTIFGIIFLWLGWNITAGVLGISAGTNPEKSNACFIIGNIQLAIIIVAVTAFGFLTRSEPYIGITIAVMLLLPFALSLLYTTGAYRYQKHYREFLQSQRKGAEPNEE</sequence>
<gene>
    <name evidence="2" type="ORF">H8710_07220</name>
</gene>
<dbReference type="AlphaFoldDB" id="A0A926E621"/>
<evidence type="ECO:0000313" key="3">
    <source>
        <dbReference type="Proteomes" id="UP000610760"/>
    </source>
</evidence>
<evidence type="ECO:0000256" key="1">
    <source>
        <dbReference type="SAM" id="Phobius"/>
    </source>
</evidence>
<dbReference type="Proteomes" id="UP000610760">
    <property type="component" value="Unassembled WGS sequence"/>
</dbReference>
<feature type="transmembrane region" description="Helical" evidence="1">
    <location>
        <begin position="57"/>
        <end position="79"/>
    </location>
</feature>
<feature type="transmembrane region" description="Helical" evidence="1">
    <location>
        <begin position="91"/>
        <end position="112"/>
    </location>
</feature>
<name>A0A926E621_9FIRM</name>
<feature type="transmembrane region" description="Helical" evidence="1">
    <location>
        <begin position="21"/>
        <end position="45"/>
    </location>
</feature>
<reference evidence="2" key="1">
    <citation type="submission" date="2020-08" db="EMBL/GenBank/DDBJ databases">
        <title>Genome public.</title>
        <authorList>
            <person name="Liu C."/>
            <person name="Sun Q."/>
        </authorList>
    </citation>
    <scope>NUCLEOTIDE SEQUENCE</scope>
    <source>
        <strain evidence="2">NSJ-33</strain>
    </source>
</reference>
<keyword evidence="1" id="KW-1133">Transmembrane helix</keyword>
<dbReference type="RefSeq" id="WP_249294839.1">
    <property type="nucleotide sequence ID" value="NZ_JACRSV010000002.1"/>
</dbReference>
<proteinExistence type="predicted"/>
<comment type="caution">
    <text evidence="2">The sequence shown here is derived from an EMBL/GenBank/DDBJ whole genome shotgun (WGS) entry which is preliminary data.</text>
</comment>
<evidence type="ECO:0000313" key="2">
    <source>
        <dbReference type="EMBL" id="MBC8559856.1"/>
    </source>
</evidence>
<organism evidence="2 3">
    <name type="scientific">Fumia xinanensis</name>
    <dbReference type="NCBI Taxonomy" id="2763659"/>
    <lineage>
        <taxon>Bacteria</taxon>
        <taxon>Bacillati</taxon>
        <taxon>Bacillota</taxon>
        <taxon>Clostridia</taxon>
        <taxon>Eubacteriales</taxon>
        <taxon>Oscillospiraceae</taxon>
        <taxon>Fumia</taxon>
    </lineage>
</organism>
<feature type="transmembrane region" description="Helical" evidence="1">
    <location>
        <begin position="118"/>
        <end position="139"/>
    </location>
</feature>
<dbReference type="EMBL" id="JACRSV010000002">
    <property type="protein sequence ID" value="MBC8559856.1"/>
    <property type="molecule type" value="Genomic_DNA"/>
</dbReference>
<keyword evidence="3" id="KW-1185">Reference proteome</keyword>
<accession>A0A926E621</accession>